<dbReference type="CDD" id="cd12912">
    <property type="entry name" value="PDC2_MCP_like"/>
    <property type="match status" value="1"/>
</dbReference>
<feature type="transmembrane region" description="Helical" evidence="10">
    <location>
        <begin position="12"/>
        <end position="31"/>
    </location>
</feature>
<dbReference type="PANTHER" id="PTHR32089">
    <property type="entry name" value="METHYL-ACCEPTING CHEMOTAXIS PROTEIN MCPB"/>
    <property type="match status" value="1"/>
</dbReference>
<evidence type="ECO:0000256" key="2">
    <source>
        <dbReference type="ARBA" id="ARBA00022475"/>
    </source>
</evidence>
<evidence type="ECO:0000313" key="13">
    <source>
        <dbReference type="EMBL" id="CAG35691.1"/>
    </source>
</evidence>
<evidence type="ECO:0000256" key="7">
    <source>
        <dbReference type="ARBA" id="ARBA00023224"/>
    </source>
</evidence>
<dbReference type="SMART" id="SM00304">
    <property type="entry name" value="HAMP"/>
    <property type="match status" value="1"/>
</dbReference>
<keyword evidence="4 10" id="KW-0812">Transmembrane</keyword>
<dbReference type="KEGG" id="dps:DP0962"/>
<keyword evidence="7 9" id="KW-0807">Transducer</keyword>
<dbReference type="PANTHER" id="PTHR32089:SF112">
    <property type="entry name" value="LYSOZYME-LIKE PROTEIN-RELATED"/>
    <property type="match status" value="1"/>
</dbReference>
<dbReference type="eggNOG" id="COG0840">
    <property type="taxonomic scope" value="Bacteria"/>
</dbReference>
<dbReference type="CDD" id="cd18773">
    <property type="entry name" value="PDC1_HK_sensor"/>
    <property type="match status" value="1"/>
</dbReference>
<dbReference type="Gene3D" id="1.10.287.950">
    <property type="entry name" value="Methyl-accepting chemotaxis protein"/>
    <property type="match status" value="1"/>
</dbReference>
<reference evidence="14" key="1">
    <citation type="journal article" date="2004" name="Environ. Microbiol.">
        <title>The genome of Desulfotalea psychrophila, a sulfate-reducing bacterium from permanently cold Arctic sediments.</title>
        <authorList>
            <person name="Rabus R."/>
            <person name="Ruepp A."/>
            <person name="Frickey T."/>
            <person name="Rattei T."/>
            <person name="Fartmann B."/>
            <person name="Stark M."/>
            <person name="Bauer M."/>
            <person name="Zibat A."/>
            <person name="Lombardot T."/>
            <person name="Becker I."/>
            <person name="Amann J."/>
            <person name="Gellner K."/>
            <person name="Teeling H."/>
            <person name="Leuschner W.D."/>
            <person name="Gloeckner F.-O."/>
            <person name="Lupas A.N."/>
            <person name="Amann R."/>
            <person name="Klenk H.-P."/>
        </authorList>
    </citation>
    <scope>NUCLEOTIDE SEQUENCE [LARGE SCALE GENOMIC DNA]</scope>
    <source>
        <strain evidence="14">DSM 12343 / LSv54</strain>
    </source>
</reference>
<organism evidence="13 14">
    <name type="scientific">Desulfotalea psychrophila (strain LSv54 / DSM 12343)</name>
    <dbReference type="NCBI Taxonomy" id="177439"/>
    <lineage>
        <taxon>Bacteria</taxon>
        <taxon>Pseudomonadati</taxon>
        <taxon>Thermodesulfobacteriota</taxon>
        <taxon>Desulfobulbia</taxon>
        <taxon>Desulfobulbales</taxon>
        <taxon>Desulfocapsaceae</taxon>
        <taxon>Desulfotalea</taxon>
    </lineage>
</organism>
<accession>Q6APN3</accession>
<dbReference type="Gene3D" id="3.30.450.20">
    <property type="entry name" value="PAS domain"/>
    <property type="match status" value="2"/>
</dbReference>
<evidence type="ECO:0000256" key="8">
    <source>
        <dbReference type="ARBA" id="ARBA00029447"/>
    </source>
</evidence>
<evidence type="ECO:0000259" key="12">
    <source>
        <dbReference type="PROSITE" id="PS50885"/>
    </source>
</evidence>
<dbReference type="GO" id="GO:0006935">
    <property type="term" value="P:chemotaxis"/>
    <property type="evidence" value="ECO:0007669"/>
    <property type="project" value="UniProtKB-KW"/>
</dbReference>
<dbReference type="Gene3D" id="1.10.8.500">
    <property type="entry name" value="HAMP domain in histidine kinase"/>
    <property type="match status" value="1"/>
</dbReference>
<evidence type="ECO:0000256" key="5">
    <source>
        <dbReference type="ARBA" id="ARBA00022989"/>
    </source>
</evidence>
<keyword evidence="2" id="KW-1003">Cell membrane</keyword>
<keyword evidence="14" id="KW-1185">Reference proteome</keyword>
<dbReference type="HOGENOM" id="CLU_000445_107_19_7"/>
<evidence type="ECO:0000256" key="4">
    <source>
        <dbReference type="ARBA" id="ARBA00022692"/>
    </source>
</evidence>
<evidence type="ECO:0000256" key="3">
    <source>
        <dbReference type="ARBA" id="ARBA00022500"/>
    </source>
</evidence>
<dbReference type="GO" id="GO:0005886">
    <property type="term" value="C:plasma membrane"/>
    <property type="evidence" value="ECO:0007669"/>
    <property type="project" value="UniProtKB-SubCell"/>
</dbReference>
<dbReference type="RefSeq" id="WP_011188205.1">
    <property type="nucleotide sequence ID" value="NC_006138.1"/>
</dbReference>
<comment type="subcellular location">
    <subcellularLocation>
        <location evidence="1">Cell membrane</location>
        <topology evidence="1">Multi-pass membrane protein</topology>
    </subcellularLocation>
</comment>
<dbReference type="Pfam" id="PF00015">
    <property type="entry name" value="MCPsignal"/>
    <property type="match status" value="1"/>
</dbReference>
<dbReference type="Proteomes" id="UP000000602">
    <property type="component" value="Chromosome"/>
</dbReference>
<dbReference type="SUPFAM" id="SSF58104">
    <property type="entry name" value="Methyl-accepting chemotaxis protein (MCP) signaling domain"/>
    <property type="match status" value="1"/>
</dbReference>
<keyword evidence="5 10" id="KW-1133">Transmembrane helix</keyword>
<sequence>MKDFSIKQKLVFAFAATSLISIIILSSFLIYNIKNNAVNSFVSATNRELEQIDNGFKFFIEGVATSIRAISSNNLVRNLDVRLPNYTETTVKKQVNLNVLDPRAVAIHELFRQSEQADGAYLEAFMGTQYGGFASSSLGVPAAFDPRQRGWYREALAKNEVCVTPAYMSVITQKAVFSLAGPIKNMSGQTVGAVGIDVSLSVMTDLIHQMKIGKTGFVVLLQGDGVVLANPQHPEQNFKAIRDLNLPGYREIFTMSNGSMELEESGETFLATVYTSPQLGYKFVGMIAKSEVMAESKGLTNILIAISLFLVGLFVVLGFFLAGSIIKPISYTAAMLKDIAQGEGDLTMRLQIKNKDEMGELAHWFNAFVEHLQKIIGQIKENSDGVNVAAEGLTGISVELTGSAKDTTLRSSNVASAAEEMNINLNNVAAAMEQSATNTAMVASAAEQMTATINEIAQNAESARAISDSAVQQSTQASTRMEELNASAVAIGKVTETITEISEQTNLLALNATIEAARAGEAGKGFAVVANEIKELAKQTAAATLNIKLQIEDVQNTTSVTAVEIGDVSRVIEKVNETVGAIATAVEEQSAATREIADNIFQASEGIEAVNVNVSQSSAGSGEITENITLVNSDAEGIAGLSVNVAGSAQQLEEMAHELNEIVGKFKI</sequence>
<evidence type="ECO:0000313" key="14">
    <source>
        <dbReference type="Proteomes" id="UP000000602"/>
    </source>
</evidence>
<keyword evidence="3" id="KW-0145">Chemotaxis</keyword>
<dbReference type="Pfam" id="PF00672">
    <property type="entry name" value="HAMP"/>
    <property type="match status" value="1"/>
</dbReference>
<dbReference type="GO" id="GO:0007165">
    <property type="term" value="P:signal transduction"/>
    <property type="evidence" value="ECO:0007669"/>
    <property type="project" value="UniProtKB-KW"/>
</dbReference>
<dbReference type="SUPFAM" id="SSF103190">
    <property type="entry name" value="Sensory domain-like"/>
    <property type="match status" value="1"/>
</dbReference>
<comment type="similarity">
    <text evidence="8">Belongs to the methyl-accepting chemotaxis (MCP) protein family.</text>
</comment>
<dbReference type="OrthoDB" id="5428110at2"/>
<dbReference type="EMBL" id="CR522870">
    <property type="protein sequence ID" value="CAG35691.1"/>
    <property type="molecule type" value="Genomic_DNA"/>
</dbReference>
<feature type="transmembrane region" description="Helical" evidence="10">
    <location>
        <begin position="302"/>
        <end position="326"/>
    </location>
</feature>
<evidence type="ECO:0000256" key="6">
    <source>
        <dbReference type="ARBA" id="ARBA00023136"/>
    </source>
</evidence>
<proteinExistence type="inferred from homology"/>
<protein>
    <submittedName>
        <fullName evidence="13">Related to methyl-accepting chemotaxis protein</fullName>
    </submittedName>
</protein>
<dbReference type="AlphaFoldDB" id="Q6APN3"/>
<dbReference type="InterPro" id="IPR033479">
    <property type="entry name" value="dCache_1"/>
</dbReference>
<dbReference type="STRING" id="177439.DP0962"/>
<dbReference type="CDD" id="cd06225">
    <property type="entry name" value="HAMP"/>
    <property type="match status" value="1"/>
</dbReference>
<dbReference type="Pfam" id="PF02743">
    <property type="entry name" value="dCache_1"/>
    <property type="match status" value="1"/>
</dbReference>
<keyword evidence="6 10" id="KW-0472">Membrane</keyword>
<dbReference type="PROSITE" id="PS50885">
    <property type="entry name" value="HAMP"/>
    <property type="match status" value="1"/>
</dbReference>
<dbReference type="InterPro" id="IPR029151">
    <property type="entry name" value="Sensor-like_sf"/>
</dbReference>
<dbReference type="InterPro" id="IPR003660">
    <property type="entry name" value="HAMP_dom"/>
</dbReference>
<gene>
    <name evidence="13" type="ordered locus">DP0962</name>
</gene>
<name>Q6APN3_DESPS</name>
<feature type="domain" description="HAMP" evidence="12">
    <location>
        <begin position="323"/>
        <end position="377"/>
    </location>
</feature>
<feature type="domain" description="Methyl-accepting transducer" evidence="11">
    <location>
        <begin position="396"/>
        <end position="632"/>
    </location>
</feature>
<evidence type="ECO:0000259" key="11">
    <source>
        <dbReference type="PROSITE" id="PS50111"/>
    </source>
</evidence>
<dbReference type="PROSITE" id="PS50111">
    <property type="entry name" value="CHEMOTAXIS_TRANSDUC_2"/>
    <property type="match status" value="1"/>
</dbReference>
<dbReference type="SMART" id="SM00283">
    <property type="entry name" value="MA"/>
    <property type="match status" value="1"/>
</dbReference>
<evidence type="ECO:0000256" key="1">
    <source>
        <dbReference type="ARBA" id="ARBA00004651"/>
    </source>
</evidence>
<dbReference type="InterPro" id="IPR004089">
    <property type="entry name" value="MCPsignal_dom"/>
</dbReference>
<evidence type="ECO:0000256" key="10">
    <source>
        <dbReference type="SAM" id="Phobius"/>
    </source>
</evidence>
<evidence type="ECO:0000256" key="9">
    <source>
        <dbReference type="PROSITE-ProRule" id="PRU00284"/>
    </source>
</evidence>